<dbReference type="Proteomes" id="UP000197032">
    <property type="component" value="Unassembled WGS sequence"/>
</dbReference>
<gene>
    <name evidence="1" type="ORF">KKC1_22520</name>
</gene>
<comment type="caution">
    <text evidence="1">The sequence shown here is derived from an EMBL/GenBank/DDBJ whole genome shotgun (WGS) entry which is preliminary data.</text>
</comment>
<name>A0A1Z5HUV0_9FIRM</name>
<proteinExistence type="predicted"/>
<dbReference type="RefSeq" id="WP_088554323.1">
    <property type="nucleotide sequence ID" value="NZ_BDGJ01000116.1"/>
</dbReference>
<evidence type="ECO:0000313" key="1">
    <source>
        <dbReference type="EMBL" id="GAW93111.1"/>
    </source>
</evidence>
<sequence length="83" mass="9917">MKEEFRSCFQCVAFKVCNEIDGENTDRQEARRKAIECQKFYKGRTTDLVTVLGRDKKMSRKKAFKFSLQGRLKWIDRNTVQFK</sequence>
<keyword evidence="2" id="KW-1185">Reference proteome</keyword>
<accession>A0A1Z5HUV0</accession>
<dbReference type="AlphaFoldDB" id="A0A1Z5HUV0"/>
<reference evidence="2" key="1">
    <citation type="journal article" date="2017" name="Appl. Environ. Microbiol.">
        <title>Genomic analysis of Calderihabitans maritimus KKC1, a thermophilic hydrogenogenic carboxydotrophic bacterium isolated from marine sediment.</title>
        <authorList>
            <person name="Omae K."/>
            <person name="Yoneda Y."/>
            <person name="Fukuyama Y."/>
            <person name="Yoshida T."/>
            <person name="Sako Y."/>
        </authorList>
    </citation>
    <scope>NUCLEOTIDE SEQUENCE [LARGE SCALE GENOMIC DNA]</scope>
    <source>
        <strain evidence="2">KKC1</strain>
    </source>
</reference>
<organism evidence="1 2">
    <name type="scientific">Calderihabitans maritimus</name>
    <dbReference type="NCBI Taxonomy" id="1246530"/>
    <lineage>
        <taxon>Bacteria</taxon>
        <taxon>Bacillati</taxon>
        <taxon>Bacillota</taxon>
        <taxon>Clostridia</taxon>
        <taxon>Neomoorellales</taxon>
        <taxon>Calderihabitantaceae</taxon>
        <taxon>Calderihabitans</taxon>
    </lineage>
</organism>
<dbReference type="EMBL" id="BDGJ01000116">
    <property type="protein sequence ID" value="GAW93111.1"/>
    <property type="molecule type" value="Genomic_DNA"/>
</dbReference>
<evidence type="ECO:0000313" key="2">
    <source>
        <dbReference type="Proteomes" id="UP000197032"/>
    </source>
</evidence>
<protein>
    <submittedName>
        <fullName evidence="1">Uncharacterized protein</fullName>
    </submittedName>
</protein>